<keyword evidence="2" id="KW-1185">Reference proteome</keyword>
<accession>A0A6B9I9E6</accession>
<sequence>MFKNKYRIVRDDRCYKAQVKLWWFPLLWLQIDGNGRGLGFNWSWTIDEAEALCKLHSAGGTVRKVEV</sequence>
<proteinExistence type="predicted"/>
<name>A0A6B9I9E6_9CAUD</name>
<evidence type="ECO:0000313" key="2">
    <source>
        <dbReference type="Proteomes" id="UP000440361"/>
    </source>
</evidence>
<protein>
    <submittedName>
        <fullName evidence="1">Uncharacterized protein</fullName>
    </submittedName>
</protein>
<dbReference type="EMBL" id="MN794002">
    <property type="protein sequence ID" value="QGZ00840.1"/>
    <property type="molecule type" value="Genomic_DNA"/>
</dbReference>
<dbReference type="Proteomes" id="UP000440361">
    <property type="component" value="Segment"/>
</dbReference>
<reference evidence="1 2" key="1">
    <citation type="submission" date="2019-12" db="EMBL/GenBank/DDBJ databases">
        <title>Isolation of novel and strongly lytic Klebsiella pneumoniae phages in Valencia (Spain).</title>
        <authorList>
            <person name="Domingo-Calap P."/>
            <person name="Beamud B."/>
            <person name="Vienne J."/>
            <person name="Gonzalez-Candelas F."/>
            <person name="Sanjuan R."/>
        </authorList>
    </citation>
    <scope>NUCLEOTIDE SEQUENCE [LARGE SCALE GENOMIC DNA]</scope>
</reference>
<organism evidence="1 2">
    <name type="scientific">Klebsiella phage VLC3</name>
    <dbReference type="NCBI Taxonomy" id="2686206"/>
    <lineage>
        <taxon>Viruses</taxon>
        <taxon>Duplodnaviria</taxon>
        <taxon>Heunggongvirae</taxon>
        <taxon>Uroviricota</taxon>
        <taxon>Caudoviricetes</taxon>
        <taxon>Autographivirales</taxon>
        <taxon>Autoscriptoviridae</taxon>
        <taxon>Slopekvirinae</taxon>
        <taxon>Drulisvirus</taxon>
        <taxon>Drulisvirus VLC3</taxon>
    </lineage>
</organism>
<evidence type="ECO:0000313" key="1">
    <source>
        <dbReference type="EMBL" id="QGZ00840.1"/>
    </source>
</evidence>